<organism evidence="2 3">
    <name type="scientific">Nonomuraea fuscirosea</name>
    <dbReference type="NCBI Taxonomy" id="1291556"/>
    <lineage>
        <taxon>Bacteria</taxon>
        <taxon>Bacillati</taxon>
        <taxon>Actinomycetota</taxon>
        <taxon>Actinomycetes</taxon>
        <taxon>Streptosporangiales</taxon>
        <taxon>Streptosporangiaceae</taxon>
        <taxon>Nonomuraea</taxon>
    </lineage>
</organism>
<evidence type="ECO:0000256" key="1">
    <source>
        <dbReference type="SAM" id="Coils"/>
    </source>
</evidence>
<feature type="coiled-coil region" evidence="1">
    <location>
        <begin position="65"/>
        <end position="146"/>
    </location>
</feature>
<dbReference type="Proteomes" id="UP000238312">
    <property type="component" value="Unassembled WGS sequence"/>
</dbReference>
<dbReference type="RefSeq" id="WP_106239106.1">
    <property type="nucleotide sequence ID" value="NZ_PVNG01000005.1"/>
</dbReference>
<evidence type="ECO:0000313" key="3">
    <source>
        <dbReference type="Proteomes" id="UP000238312"/>
    </source>
</evidence>
<keyword evidence="3" id="KW-1185">Reference proteome</keyword>
<dbReference type="AlphaFoldDB" id="A0A2T0N463"/>
<protein>
    <submittedName>
        <fullName evidence="2">Uncharacterized protein</fullName>
    </submittedName>
</protein>
<dbReference type="EMBL" id="PVNG01000005">
    <property type="protein sequence ID" value="PRX66974.1"/>
    <property type="molecule type" value="Genomic_DNA"/>
</dbReference>
<gene>
    <name evidence="2" type="ORF">B0I32_105414</name>
</gene>
<reference evidence="2 3" key="1">
    <citation type="submission" date="2018-03" db="EMBL/GenBank/DDBJ databases">
        <title>Genomic Encyclopedia of Type Strains, Phase III (KMG-III): the genomes of soil and plant-associated and newly described type strains.</title>
        <authorList>
            <person name="Whitman W."/>
        </authorList>
    </citation>
    <scope>NUCLEOTIDE SEQUENCE [LARGE SCALE GENOMIC DNA]</scope>
    <source>
        <strain evidence="2 3">CGMCC 4.7104</strain>
    </source>
</reference>
<accession>A0A2T0N463</accession>
<sequence>MNDPLAELKATVANISRQAVEIGPADDAVAFAFVTDLAASLDGVPALLNRVLDLVEIAAPGPPTRERVLSRLDDLRRLRQRIEADREELERLRPILEELRAAETEHGRLTAELTDLLRLRELAGELHDLKAQRARMTDQYEELTAVGTTERELATSAAAVVTLTKAQLTKVGEGIAETLAEAERTGRSLTEAKKVLAAERTRLDRLGAELSEAVEGFATLREQSERRLPSIEAYRLAQRRLLEGIGSDPSHNGSGVDHANTALDELDQRLADVKAALKIALVAHDETYEQARALLPVQ</sequence>
<comment type="caution">
    <text evidence="2">The sequence shown here is derived from an EMBL/GenBank/DDBJ whole genome shotgun (WGS) entry which is preliminary data.</text>
</comment>
<evidence type="ECO:0000313" key="2">
    <source>
        <dbReference type="EMBL" id="PRX66974.1"/>
    </source>
</evidence>
<proteinExistence type="predicted"/>
<keyword evidence="1" id="KW-0175">Coiled coil</keyword>
<name>A0A2T0N463_9ACTN</name>